<protein>
    <recommendedName>
        <fullName evidence="3">BTB domain-containing protein</fullName>
    </recommendedName>
</protein>
<organism evidence="1 2">
    <name type="scientific">Rhizoctonia solani</name>
    <dbReference type="NCBI Taxonomy" id="456999"/>
    <lineage>
        <taxon>Eukaryota</taxon>
        <taxon>Fungi</taxon>
        <taxon>Dikarya</taxon>
        <taxon>Basidiomycota</taxon>
        <taxon>Agaricomycotina</taxon>
        <taxon>Agaricomycetes</taxon>
        <taxon>Cantharellales</taxon>
        <taxon>Ceratobasidiaceae</taxon>
        <taxon>Rhizoctonia</taxon>
    </lineage>
</organism>
<dbReference type="Proteomes" id="UP000663846">
    <property type="component" value="Unassembled WGS sequence"/>
</dbReference>
<name>A0A8H3G9Z3_9AGAM</name>
<evidence type="ECO:0000313" key="2">
    <source>
        <dbReference type="Proteomes" id="UP000663846"/>
    </source>
</evidence>
<dbReference type="EMBL" id="CAJMWS010000405">
    <property type="protein sequence ID" value="CAE6441998.1"/>
    <property type="molecule type" value="Genomic_DNA"/>
</dbReference>
<reference evidence="1" key="1">
    <citation type="submission" date="2021-01" db="EMBL/GenBank/DDBJ databases">
        <authorList>
            <person name="Kaushik A."/>
        </authorList>
    </citation>
    <scope>NUCLEOTIDE SEQUENCE</scope>
    <source>
        <strain evidence="1">AG1-1C</strain>
    </source>
</reference>
<evidence type="ECO:0008006" key="3">
    <source>
        <dbReference type="Google" id="ProtNLM"/>
    </source>
</evidence>
<proteinExistence type="predicted"/>
<comment type="caution">
    <text evidence="1">The sequence shown here is derived from an EMBL/GenBank/DDBJ whole genome shotgun (WGS) entry which is preliminary data.</text>
</comment>
<accession>A0A8H3G9Z3</accession>
<sequence>MSAPAPKRHAKYYFEDGNIIFLTSDKTLFRLHKSILRLHSIFFDDMFENSQPPLKNEKGQEIPVDGSSDDHPIELGGHALATLYDSELEAICAVLYNMPLAPASELTVDQAISLLQVTSKFQFEAIQAKVVHRLDQAIISPAKRYGFAIDCLVDEWILRSYIDICTTAEPASAELFTEFAKRTETSKLSSLVLVREDYRGKLLIYVHGTQWHPYPSQSNSNPTSVCQTCLPGIKQLLLRILTTGGVADLDGSDPSQLPSLQHRLLKGIQPKSNGQTPISICATCRPKEKAIVTQVLGINDLTNEIKKVMHLV</sequence>
<dbReference type="InterPro" id="IPR011333">
    <property type="entry name" value="SKP1/BTB/POZ_sf"/>
</dbReference>
<dbReference type="AlphaFoldDB" id="A0A8H3G9Z3"/>
<dbReference type="Gene3D" id="3.30.710.10">
    <property type="entry name" value="Potassium Channel Kv1.1, Chain A"/>
    <property type="match status" value="1"/>
</dbReference>
<evidence type="ECO:0000313" key="1">
    <source>
        <dbReference type="EMBL" id="CAE6441998.1"/>
    </source>
</evidence>
<gene>
    <name evidence="1" type="ORF">RDB_LOCUS131353</name>
</gene>